<gene>
    <name evidence="10" type="ORF">QYS48_13525</name>
</gene>
<evidence type="ECO:0000259" key="9">
    <source>
        <dbReference type="SMART" id="SM00642"/>
    </source>
</evidence>
<dbReference type="Gene3D" id="2.60.40.10">
    <property type="entry name" value="Immunoglobulins"/>
    <property type="match status" value="1"/>
</dbReference>
<dbReference type="Gene3D" id="2.60.40.1180">
    <property type="entry name" value="Golgi alpha-mannosidase II"/>
    <property type="match status" value="1"/>
</dbReference>
<keyword evidence="10" id="KW-0378">Hydrolase</keyword>
<dbReference type="SUPFAM" id="SSF51445">
    <property type="entry name" value="(Trans)glycosidases"/>
    <property type="match status" value="1"/>
</dbReference>
<dbReference type="Pfam" id="PF00128">
    <property type="entry name" value="Alpha-amylase"/>
    <property type="match status" value="1"/>
</dbReference>
<name>A0AA51N9Z0_9BACT</name>
<keyword evidence="11" id="KW-1185">Reference proteome</keyword>
<dbReference type="Gene3D" id="3.20.20.80">
    <property type="entry name" value="Glycosidases"/>
    <property type="match status" value="1"/>
</dbReference>
<organism evidence="10 11">
    <name type="scientific">Marivirga arenosa</name>
    <dbReference type="NCBI Taxonomy" id="3059076"/>
    <lineage>
        <taxon>Bacteria</taxon>
        <taxon>Pseudomonadati</taxon>
        <taxon>Bacteroidota</taxon>
        <taxon>Cytophagia</taxon>
        <taxon>Cytophagales</taxon>
        <taxon>Marivirgaceae</taxon>
        <taxon>Marivirga</taxon>
    </lineage>
</organism>
<comment type="catalytic activity">
    <reaction evidence="1">
        <text>Transfers a segment of a (1-&gt;4)-alpha-D-glucan chain to a primary hydroxy group in a similar glucan chain.</text>
        <dbReference type="EC" id="2.4.1.18"/>
    </reaction>
</comment>
<dbReference type="EMBL" id="CP129970">
    <property type="protein sequence ID" value="WMN07216.1"/>
    <property type="molecule type" value="Genomic_DNA"/>
</dbReference>
<dbReference type="PIRSF" id="PIRSF000463">
    <property type="entry name" value="GlgB"/>
    <property type="match status" value="1"/>
</dbReference>
<evidence type="ECO:0000256" key="6">
    <source>
        <dbReference type="ARBA" id="ARBA00022679"/>
    </source>
</evidence>
<dbReference type="GO" id="GO:0004553">
    <property type="term" value="F:hydrolase activity, hydrolyzing O-glycosyl compounds"/>
    <property type="evidence" value="ECO:0007669"/>
    <property type="project" value="InterPro"/>
</dbReference>
<dbReference type="AlphaFoldDB" id="A0AA51N9Z0"/>
<dbReference type="InterPro" id="IPR006048">
    <property type="entry name" value="A-amylase/branching_C"/>
</dbReference>
<dbReference type="GO" id="GO:0005978">
    <property type="term" value="P:glycogen biosynthetic process"/>
    <property type="evidence" value="ECO:0007669"/>
    <property type="project" value="InterPro"/>
</dbReference>
<dbReference type="Pfam" id="PF02922">
    <property type="entry name" value="CBM_48"/>
    <property type="match status" value="1"/>
</dbReference>
<dbReference type="SUPFAM" id="SSF51011">
    <property type="entry name" value="Glycosyl hydrolase domain"/>
    <property type="match status" value="1"/>
</dbReference>
<evidence type="ECO:0000256" key="5">
    <source>
        <dbReference type="ARBA" id="ARBA00022676"/>
    </source>
</evidence>
<sequence length="662" mass="76892">MLQLIKDDPWLEPYESDIQTRFNYYKDEIDRIKKEYGGLKKYASLDDQLGFHKIRNGFIYREWAPGAEALSLVGDFNNWDSDSHKMIRKEDGIWEVEISKDSGLKHLSAVKVRITSANGIHDRIPAFIKYATQDQESYDFTGRIWQPSSEYKWSDQDFDLDAVQNPVIYECHPGMAQEKEGVGTFEEFQENILPRIKDLGYNCIQLMAVAEHPYYGSFGYHVANFYAPSSRFGTPDDLKSLVNTAHKMGIAVIMDVVHSHSVKNFAEGLNDFDGTKNQYFHEGGKGYHTGWDSKLFNYGKEEVSRFLLSNLRYWLEEFHFDGFRFDGVTSMLYHHHGDHVSFDHYDKYFKDGVDWDAVRYLQLANTLVHTIKPKAITIAEDMSGMPGMCQPIGNGGLGFDYRLGMGIPDNWIKWLKHKKDEEWNVQEIWNVLSNRRYKEKTVAYAESHDQAMVGDKTLAFWLMDKEMYWHMGKGDDNLIIDRGIALHKMIRMVTAAAGGEAYLNFIGNEFGHPEWMDFPRQGNDWSYKYARRQWSLVDNKELKYHYLNDFESDMLHLLKSENVLNAPPAKLLNIDETNKVLIFERANLIFVFNFHPNNSVPDYEFWVPKAGNYSYLLNSDDEKFGGHNRLDSNTVHHSFKKEGGDFIKIYCVNRTAIVLKAK</sequence>
<dbReference type="InterPro" id="IPR014756">
    <property type="entry name" value="Ig_E-set"/>
</dbReference>
<dbReference type="InterPro" id="IPR013783">
    <property type="entry name" value="Ig-like_fold"/>
</dbReference>
<evidence type="ECO:0000256" key="7">
    <source>
        <dbReference type="ARBA" id="ARBA00023277"/>
    </source>
</evidence>
<dbReference type="InterPro" id="IPR037439">
    <property type="entry name" value="Branching_enzy"/>
</dbReference>
<evidence type="ECO:0000256" key="3">
    <source>
        <dbReference type="ARBA" id="ARBA00009000"/>
    </source>
</evidence>
<dbReference type="PANTHER" id="PTHR43651">
    <property type="entry name" value="1,4-ALPHA-GLUCAN-BRANCHING ENZYME"/>
    <property type="match status" value="1"/>
</dbReference>
<keyword evidence="5" id="KW-0328">Glycosyltransferase</keyword>
<dbReference type="InterPro" id="IPR013780">
    <property type="entry name" value="Glyco_hydro_b"/>
</dbReference>
<dbReference type="Pfam" id="PF02806">
    <property type="entry name" value="Alpha-amylase_C"/>
    <property type="match status" value="1"/>
</dbReference>
<reference evidence="10" key="1">
    <citation type="submission" date="2023-08" db="EMBL/GenBank/DDBJ databases">
        <title>Comparative genomics and taxonomic characterization of three novel marine species of genus Marivirga.</title>
        <authorList>
            <person name="Muhammad N."/>
            <person name="Kim S.-G."/>
        </authorList>
    </citation>
    <scope>NUCLEOTIDE SEQUENCE [LARGE SCALE GENOMIC DNA]</scope>
    <source>
        <strain evidence="10">ABR2-2</strain>
    </source>
</reference>
<dbReference type="InterPro" id="IPR004193">
    <property type="entry name" value="Glyco_hydro_13_N"/>
</dbReference>
<evidence type="ECO:0000256" key="1">
    <source>
        <dbReference type="ARBA" id="ARBA00000826"/>
    </source>
</evidence>
<comment type="similarity">
    <text evidence="3">Belongs to the glycosyl hydrolase 13 family. GlgB subfamily.</text>
</comment>
<keyword evidence="6" id="KW-0808">Transferase</keyword>
<dbReference type="InterPro" id="IPR017853">
    <property type="entry name" value="GH"/>
</dbReference>
<dbReference type="SMART" id="SM00642">
    <property type="entry name" value="Aamy"/>
    <property type="match status" value="1"/>
</dbReference>
<feature type="active site" description="Nucleophile" evidence="8">
    <location>
        <position position="326"/>
    </location>
</feature>
<feature type="active site" description="Proton donor" evidence="8">
    <location>
        <position position="380"/>
    </location>
</feature>
<feature type="domain" description="Glycosyl hydrolase family 13 catalytic" evidence="9">
    <location>
        <begin position="170"/>
        <end position="535"/>
    </location>
</feature>
<dbReference type="PANTHER" id="PTHR43651:SF3">
    <property type="entry name" value="1,4-ALPHA-GLUCAN-BRANCHING ENZYME"/>
    <property type="match status" value="1"/>
</dbReference>
<dbReference type="GO" id="GO:0043169">
    <property type="term" value="F:cation binding"/>
    <property type="evidence" value="ECO:0007669"/>
    <property type="project" value="InterPro"/>
</dbReference>
<comment type="function">
    <text evidence="2">Catalyzes the formation of the alpha-1,6-glucosidic linkages in glycogen by scission of a 1,4-alpha-linked oligosaccharide from growing alpha-1,4-glucan chains and the subsequent attachment of the oligosaccharide to the alpha-1,6 position.</text>
</comment>
<evidence type="ECO:0000313" key="11">
    <source>
        <dbReference type="Proteomes" id="UP001244443"/>
    </source>
</evidence>
<evidence type="ECO:0000313" key="10">
    <source>
        <dbReference type="EMBL" id="WMN07216.1"/>
    </source>
</evidence>
<dbReference type="CDD" id="cd11321">
    <property type="entry name" value="AmyAc_bac_euk_BE"/>
    <property type="match status" value="1"/>
</dbReference>
<accession>A0AA51N9Z0</accession>
<dbReference type="InterPro" id="IPR006047">
    <property type="entry name" value="GH13_cat_dom"/>
</dbReference>
<evidence type="ECO:0000256" key="4">
    <source>
        <dbReference type="ARBA" id="ARBA00012541"/>
    </source>
</evidence>
<evidence type="ECO:0000256" key="8">
    <source>
        <dbReference type="PIRSR" id="PIRSR000463-1"/>
    </source>
</evidence>
<dbReference type="Proteomes" id="UP001244443">
    <property type="component" value="Chromosome"/>
</dbReference>
<dbReference type="FunFam" id="3.20.20.80:FF:000001">
    <property type="entry name" value="1,4-alpha-glucan branching enzyme"/>
    <property type="match status" value="1"/>
</dbReference>
<protein>
    <recommendedName>
        <fullName evidence="4">1,4-alpha-glucan branching enzyme</fullName>
        <ecNumber evidence="4">2.4.1.18</ecNumber>
    </recommendedName>
</protein>
<evidence type="ECO:0000256" key="2">
    <source>
        <dbReference type="ARBA" id="ARBA00002953"/>
    </source>
</evidence>
<dbReference type="SUPFAM" id="SSF81296">
    <property type="entry name" value="E set domains"/>
    <property type="match status" value="1"/>
</dbReference>
<dbReference type="CDD" id="cd02854">
    <property type="entry name" value="E_set_GBE_euk_N"/>
    <property type="match status" value="1"/>
</dbReference>
<dbReference type="GO" id="GO:0005737">
    <property type="term" value="C:cytoplasm"/>
    <property type="evidence" value="ECO:0007669"/>
    <property type="project" value="TreeGrafter"/>
</dbReference>
<dbReference type="RefSeq" id="WP_308357299.1">
    <property type="nucleotide sequence ID" value="NZ_CP129970.2"/>
</dbReference>
<dbReference type="EC" id="2.4.1.18" evidence="4"/>
<dbReference type="GO" id="GO:0003844">
    <property type="term" value="F:1,4-alpha-glucan branching enzyme activity"/>
    <property type="evidence" value="ECO:0007669"/>
    <property type="project" value="UniProtKB-EC"/>
</dbReference>
<proteinExistence type="inferred from homology"/>
<keyword evidence="7" id="KW-0119">Carbohydrate metabolism</keyword>